<dbReference type="AlphaFoldDB" id="W1WKB5"/>
<dbReference type="EMBL" id="AZMM01018753">
    <property type="protein sequence ID" value="ETJ17560.1"/>
    <property type="molecule type" value="Genomic_DNA"/>
</dbReference>
<dbReference type="Gene3D" id="2.10.270.10">
    <property type="entry name" value="Cholin Binding"/>
    <property type="match status" value="2"/>
</dbReference>
<accession>W1WKB5</accession>
<reference evidence="2" key="1">
    <citation type="submission" date="2013-12" db="EMBL/GenBank/DDBJ databases">
        <title>A Varibaculum cambriense genome reconstructed from a premature infant gut community with otherwise low bacterial novelty that shifts toward anaerobic metabolism during the third week of life.</title>
        <authorList>
            <person name="Brown C.T."/>
            <person name="Sharon I."/>
            <person name="Thomas B.C."/>
            <person name="Castelle C.J."/>
            <person name="Morowitz M.J."/>
            <person name="Banfield J.F."/>
        </authorList>
    </citation>
    <scope>NUCLEOTIDE SEQUENCE</scope>
</reference>
<sequence length="231" mass="26597">MNTKYIAFTLALITTLTTTTIMNSDKANATTNGWSKENGNWYYYINDESKTGWLNDGGYWYYLNPSSGSMQTGWIKDAEKWYYMDDSGIMQTGKINDNGTEYILGTDGAMNEDVQPPNITNRVMGTYQTNTDDQKPTWELRWKKPTDIKTSQSNLKYYVYQSVGSCGKTMEEWESNATLLNEGGTNDIDRYPLKFEVKEDYLYMVIVENEAGLKASYGIELFPKEYIKLYK</sequence>
<evidence type="ECO:0000256" key="1">
    <source>
        <dbReference type="ARBA" id="ARBA00022737"/>
    </source>
</evidence>
<dbReference type="InterPro" id="IPR018337">
    <property type="entry name" value="Cell_wall/Cho-bd_repeat"/>
</dbReference>
<dbReference type="Pfam" id="PF19127">
    <property type="entry name" value="Choline_bind_3"/>
    <property type="match status" value="1"/>
</dbReference>
<name>W1WKB5_9ZZZZ</name>
<gene>
    <name evidence="2" type="ORF">Q604_UNBC18753G0001</name>
</gene>
<comment type="caution">
    <text evidence="2">The sequence shown here is derived from an EMBL/GenBank/DDBJ whole genome shotgun (WGS) entry which is preliminary data.</text>
</comment>
<dbReference type="PROSITE" id="PS51170">
    <property type="entry name" value="CW"/>
    <property type="match status" value="2"/>
</dbReference>
<keyword evidence="1" id="KW-0677">Repeat</keyword>
<evidence type="ECO:0000313" key="2">
    <source>
        <dbReference type="EMBL" id="ETJ17560.1"/>
    </source>
</evidence>
<proteinExistence type="predicted"/>
<protein>
    <submittedName>
        <fullName evidence="2">Cell wall binding repeat protein</fullName>
    </submittedName>
</protein>
<organism evidence="2">
    <name type="scientific">human gut metagenome</name>
    <dbReference type="NCBI Taxonomy" id="408170"/>
    <lineage>
        <taxon>unclassified sequences</taxon>
        <taxon>metagenomes</taxon>
        <taxon>organismal metagenomes</taxon>
    </lineage>
</organism>
<dbReference type="SUPFAM" id="SSF69360">
    <property type="entry name" value="Cell wall binding repeat"/>
    <property type="match status" value="1"/>
</dbReference>
<dbReference type="Pfam" id="PF01473">
    <property type="entry name" value="Choline_bind_1"/>
    <property type="match status" value="1"/>
</dbReference>